<evidence type="ECO:0000256" key="3">
    <source>
        <dbReference type="ARBA" id="ARBA00022692"/>
    </source>
</evidence>
<keyword evidence="8" id="KW-1185">Reference proteome</keyword>
<evidence type="ECO:0000256" key="6">
    <source>
        <dbReference type="SAM" id="Phobius"/>
    </source>
</evidence>
<evidence type="ECO:0000256" key="4">
    <source>
        <dbReference type="ARBA" id="ARBA00022989"/>
    </source>
</evidence>
<evidence type="ECO:0000256" key="1">
    <source>
        <dbReference type="ARBA" id="ARBA00004651"/>
    </source>
</evidence>
<reference evidence="7 8" key="1">
    <citation type="submission" date="2020-03" db="EMBL/GenBank/DDBJ databases">
        <title>Genomic Encyclopedia of Type Strains, Phase IV (KMG-IV): sequencing the most valuable type-strain genomes for metagenomic binning, comparative biology and taxonomic classification.</title>
        <authorList>
            <person name="Goeker M."/>
        </authorList>
    </citation>
    <scope>NUCLEOTIDE SEQUENCE [LARGE SCALE GENOMIC DNA]</scope>
    <source>
        <strain evidence="7 8">DSM 103870</strain>
    </source>
</reference>
<keyword evidence="3 6" id="KW-0812">Transmembrane</keyword>
<dbReference type="InterPro" id="IPR036259">
    <property type="entry name" value="MFS_trans_sf"/>
</dbReference>
<feature type="transmembrane region" description="Helical" evidence="6">
    <location>
        <begin position="188"/>
        <end position="207"/>
    </location>
</feature>
<feature type="transmembrane region" description="Helical" evidence="6">
    <location>
        <begin position="92"/>
        <end position="114"/>
    </location>
</feature>
<dbReference type="RefSeq" id="WP_166950167.1">
    <property type="nucleotide sequence ID" value="NZ_JAASQI010000002.1"/>
</dbReference>
<evidence type="ECO:0000256" key="5">
    <source>
        <dbReference type="ARBA" id="ARBA00023136"/>
    </source>
</evidence>
<evidence type="ECO:0000313" key="8">
    <source>
        <dbReference type="Proteomes" id="UP001429580"/>
    </source>
</evidence>
<evidence type="ECO:0000313" key="7">
    <source>
        <dbReference type="EMBL" id="NIJ57551.1"/>
    </source>
</evidence>
<comment type="subcellular location">
    <subcellularLocation>
        <location evidence="1">Cell membrane</location>
        <topology evidence="1">Multi-pass membrane protein</topology>
    </subcellularLocation>
</comment>
<feature type="transmembrane region" description="Helical" evidence="6">
    <location>
        <begin position="392"/>
        <end position="414"/>
    </location>
</feature>
<keyword evidence="2" id="KW-1003">Cell membrane</keyword>
<keyword evidence="5 6" id="KW-0472">Membrane</keyword>
<feature type="transmembrane region" description="Helical" evidence="6">
    <location>
        <begin position="299"/>
        <end position="318"/>
    </location>
</feature>
<sequence>MDLPIPQTAPAATDAPAIDPGLGWQVRFWSIFVGQALSLIGSALTQFVLLWWITDTTGSVSALATAGLVALLPQALLGPFGGTFADRYSRRLIMIVADLVSALCMVVLIALFLTESVELWHVFTMMFVRSAMQAFQQPAAAASTAMLVPASFLPRAAGLNQSLMGIMTIAAAPLGALAISLMPMGWALGIDVATAVLGIVPLTIFAIPQQRQPSQERSGIWREFREGVLTVWDDPFLRRLYALMTAVIVVIMPSFTLVPLLVKEHFGGGSTEVAIIESLSGLGMIAGGAVVAVLAPKRLILWVLLGFAASCFTMALGALTPGHIFWLAVVWWGLSSLTFIMGNAPLTIILQTTVPNHLQGRVLSLMAMLMGLAAPMGLAITTPVGEAIGVRWLFVVLGVAGGSVALFGFLSPVIRDADKRHSSKEP</sequence>
<accession>A0ABX0UX87</accession>
<dbReference type="CDD" id="cd06173">
    <property type="entry name" value="MFS_MefA_like"/>
    <property type="match status" value="1"/>
</dbReference>
<dbReference type="Proteomes" id="UP001429580">
    <property type="component" value="Unassembled WGS sequence"/>
</dbReference>
<feature type="transmembrane region" description="Helical" evidence="6">
    <location>
        <begin position="59"/>
        <end position="80"/>
    </location>
</feature>
<feature type="transmembrane region" description="Helical" evidence="6">
    <location>
        <begin position="324"/>
        <end position="350"/>
    </location>
</feature>
<evidence type="ECO:0000256" key="2">
    <source>
        <dbReference type="ARBA" id="ARBA00022475"/>
    </source>
</evidence>
<protein>
    <submittedName>
        <fullName evidence="7">DHA3 family macrolide efflux protein-like MFS transporter</fullName>
    </submittedName>
</protein>
<keyword evidence="4 6" id="KW-1133">Transmembrane helix</keyword>
<feature type="transmembrane region" description="Helical" evidence="6">
    <location>
        <begin position="134"/>
        <end position="153"/>
    </location>
</feature>
<comment type="caution">
    <text evidence="7">The sequence shown here is derived from an EMBL/GenBank/DDBJ whole genome shotgun (WGS) entry which is preliminary data.</text>
</comment>
<dbReference type="SUPFAM" id="SSF103473">
    <property type="entry name" value="MFS general substrate transporter"/>
    <property type="match status" value="1"/>
</dbReference>
<feature type="transmembrane region" description="Helical" evidence="6">
    <location>
        <begin position="240"/>
        <end position="262"/>
    </location>
</feature>
<gene>
    <name evidence="7" type="ORF">FHS82_001377</name>
</gene>
<name>A0ABX0UX87_9HYPH</name>
<dbReference type="InterPro" id="IPR011701">
    <property type="entry name" value="MFS"/>
</dbReference>
<organism evidence="7 8">
    <name type="scientific">Pseudochelatococcus lubricantis</name>
    <dbReference type="NCBI Taxonomy" id="1538102"/>
    <lineage>
        <taxon>Bacteria</taxon>
        <taxon>Pseudomonadati</taxon>
        <taxon>Pseudomonadota</taxon>
        <taxon>Alphaproteobacteria</taxon>
        <taxon>Hyphomicrobiales</taxon>
        <taxon>Chelatococcaceae</taxon>
        <taxon>Pseudochelatococcus</taxon>
    </lineage>
</organism>
<feature type="transmembrane region" description="Helical" evidence="6">
    <location>
        <begin position="274"/>
        <end position="294"/>
    </location>
</feature>
<feature type="transmembrane region" description="Helical" evidence="6">
    <location>
        <begin position="165"/>
        <end position="182"/>
    </location>
</feature>
<feature type="transmembrane region" description="Helical" evidence="6">
    <location>
        <begin position="28"/>
        <end position="53"/>
    </location>
</feature>
<proteinExistence type="predicted"/>
<dbReference type="PANTHER" id="PTHR23513">
    <property type="entry name" value="INTEGRAL MEMBRANE EFFLUX PROTEIN-RELATED"/>
    <property type="match status" value="1"/>
</dbReference>
<dbReference type="PANTHER" id="PTHR23513:SF6">
    <property type="entry name" value="MAJOR FACILITATOR SUPERFAMILY ASSOCIATED DOMAIN-CONTAINING PROTEIN"/>
    <property type="match status" value="1"/>
</dbReference>
<feature type="transmembrane region" description="Helical" evidence="6">
    <location>
        <begin position="362"/>
        <end position="380"/>
    </location>
</feature>
<dbReference type="Gene3D" id="1.20.1250.20">
    <property type="entry name" value="MFS general substrate transporter like domains"/>
    <property type="match status" value="1"/>
</dbReference>
<dbReference type="Pfam" id="PF07690">
    <property type="entry name" value="MFS_1"/>
    <property type="match status" value="1"/>
</dbReference>
<dbReference type="EMBL" id="JAASQI010000002">
    <property type="protein sequence ID" value="NIJ57551.1"/>
    <property type="molecule type" value="Genomic_DNA"/>
</dbReference>